<organism evidence="2 3">
    <name type="scientific">Paralvinella palmiformis</name>
    <dbReference type="NCBI Taxonomy" id="53620"/>
    <lineage>
        <taxon>Eukaryota</taxon>
        <taxon>Metazoa</taxon>
        <taxon>Spiralia</taxon>
        <taxon>Lophotrochozoa</taxon>
        <taxon>Annelida</taxon>
        <taxon>Polychaeta</taxon>
        <taxon>Sedentaria</taxon>
        <taxon>Canalipalpata</taxon>
        <taxon>Terebellida</taxon>
        <taxon>Terebelliformia</taxon>
        <taxon>Alvinellidae</taxon>
        <taxon>Paralvinella</taxon>
    </lineage>
</organism>
<feature type="chain" id="PRO_5042058829" description="Secreted protein" evidence="1">
    <location>
        <begin position="22"/>
        <end position="207"/>
    </location>
</feature>
<sequence>MASQFNLCLALSILVFANVTAVRLDEQEDSADFSPVGNELAKIPTADDCLVIKCGMVATRGEFVRCASLHCRQVSKKWIDTTHYSEGRRSVLDSLERCIRLSCHGKGGLSLKQCAFACSGATTRKTRRSSSVETSVGKRWVDPLNYGMGDDKRSTPLGGATNGLLGGKQISPSVCQQLCDAVEFGQSRPYFCQLRCQRAIDDAVGDY</sequence>
<name>A0AAD9J4C6_9ANNE</name>
<dbReference type="AlphaFoldDB" id="A0AAD9J4C6"/>
<feature type="signal peptide" evidence="1">
    <location>
        <begin position="1"/>
        <end position="21"/>
    </location>
</feature>
<dbReference type="Proteomes" id="UP001208570">
    <property type="component" value="Unassembled WGS sequence"/>
</dbReference>
<comment type="caution">
    <text evidence="2">The sequence shown here is derived from an EMBL/GenBank/DDBJ whole genome shotgun (WGS) entry which is preliminary data.</text>
</comment>
<evidence type="ECO:0000256" key="1">
    <source>
        <dbReference type="SAM" id="SignalP"/>
    </source>
</evidence>
<evidence type="ECO:0008006" key="4">
    <source>
        <dbReference type="Google" id="ProtNLM"/>
    </source>
</evidence>
<accession>A0AAD9J4C6</accession>
<gene>
    <name evidence="2" type="ORF">LSH36_628g03080</name>
</gene>
<evidence type="ECO:0000313" key="3">
    <source>
        <dbReference type="Proteomes" id="UP001208570"/>
    </source>
</evidence>
<dbReference type="EMBL" id="JAODUP010000628">
    <property type="protein sequence ID" value="KAK2146164.1"/>
    <property type="molecule type" value="Genomic_DNA"/>
</dbReference>
<keyword evidence="1" id="KW-0732">Signal</keyword>
<evidence type="ECO:0000313" key="2">
    <source>
        <dbReference type="EMBL" id="KAK2146164.1"/>
    </source>
</evidence>
<keyword evidence="3" id="KW-1185">Reference proteome</keyword>
<proteinExistence type="predicted"/>
<reference evidence="2" key="1">
    <citation type="journal article" date="2023" name="Mol. Biol. Evol.">
        <title>Third-Generation Sequencing Reveals the Adaptive Role of the Epigenome in Three Deep-Sea Polychaetes.</title>
        <authorList>
            <person name="Perez M."/>
            <person name="Aroh O."/>
            <person name="Sun Y."/>
            <person name="Lan Y."/>
            <person name="Juniper S.K."/>
            <person name="Young C.R."/>
            <person name="Angers B."/>
            <person name="Qian P.Y."/>
        </authorList>
    </citation>
    <scope>NUCLEOTIDE SEQUENCE</scope>
    <source>
        <strain evidence="2">P08H-3</strain>
    </source>
</reference>
<protein>
    <recommendedName>
        <fullName evidence="4">Secreted protein</fullName>
    </recommendedName>
</protein>